<proteinExistence type="predicted"/>
<dbReference type="RefSeq" id="WP_264084194.1">
    <property type="nucleotide sequence ID" value="NZ_JADBEB010000001.1"/>
</dbReference>
<evidence type="ECO:0000313" key="1">
    <source>
        <dbReference type="EMBL" id="MBE1488637.1"/>
    </source>
</evidence>
<evidence type="ECO:0000313" key="2">
    <source>
        <dbReference type="Proteomes" id="UP000649753"/>
    </source>
</evidence>
<gene>
    <name evidence="1" type="ORF">H4W31_004275</name>
</gene>
<organism evidence="1 2">
    <name type="scientific">Plantactinospora soyae</name>
    <dbReference type="NCBI Taxonomy" id="1544732"/>
    <lineage>
        <taxon>Bacteria</taxon>
        <taxon>Bacillati</taxon>
        <taxon>Actinomycetota</taxon>
        <taxon>Actinomycetes</taxon>
        <taxon>Micromonosporales</taxon>
        <taxon>Micromonosporaceae</taxon>
        <taxon>Plantactinospora</taxon>
    </lineage>
</organism>
<keyword evidence="2" id="KW-1185">Reference proteome</keyword>
<dbReference type="Proteomes" id="UP000649753">
    <property type="component" value="Unassembled WGS sequence"/>
</dbReference>
<sequence>MSIAVESGEYGRVVELARTVRPEALRASIRHQSYWLDLGRALAHSGRSDREAEVAFIRAERAAPGPFVLNPLARDAVVTLMRRAQRRSVSTNLGTLARRFGIEVHV</sequence>
<name>A0A927M7T5_9ACTN</name>
<protein>
    <submittedName>
        <fullName evidence="1">Uncharacterized protein</fullName>
    </submittedName>
</protein>
<reference evidence="1" key="1">
    <citation type="submission" date="2020-10" db="EMBL/GenBank/DDBJ databases">
        <title>Sequencing the genomes of 1000 actinobacteria strains.</title>
        <authorList>
            <person name="Klenk H.-P."/>
        </authorList>
    </citation>
    <scope>NUCLEOTIDE SEQUENCE</scope>
    <source>
        <strain evidence="1">DSM 46832</strain>
    </source>
</reference>
<dbReference type="EMBL" id="JADBEB010000001">
    <property type="protein sequence ID" value="MBE1488637.1"/>
    <property type="molecule type" value="Genomic_DNA"/>
</dbReference>
<accession>A0A927M7T5</accession>
<comment type="caution">
    <text evidence="1">The sequence shown here is derived from an EMBL/GenBank/DDBJ whole genome shotgun (WGS) entry which is preliminary data.</text>
</comment>
<dbReference type="AlphaFoldDB" id="A0A927M7T5"/>